<gene>
    <name evidence="7" type="ORF">N479_00660</name>
</gene>
<dbReference type="SUPFAM" id="SSF51735">
    <property type="entry name" value="NAD(P)-binding Rossmann-fold domains"/>
    <property type="match status" value="1"/>
</dbReference>
<dbReference type="PANTHER" id="PTHR43403">
    <property type="entry name" value="NAD-SPECIFIC GLUTAMATE DEHYDROGENASE"/>
    <property type="match status" value="1"/>
</dbReference>
<dbReference type="GO" id="GO:0006538">
    <property type="term" value="P:L-glutamate catabolic process"/>
    <property type="evidence" value="ECO:0007669"/>
    <property type="project" value="InterPro"/>
</dbReference>
<dbReference type="InterPro" id="IPR049056">
    <property type="entry name" value="NAD_Glu_DH_HM3"/>
</dbReference>
<dbReference type="Pfam" id="PF21074">
    <property type="entry name" value="GDH_C"/>
    <property type="match status" value="1"/>
</dbReference>
<reference evidence="7 8" key="1">
    <citation type="journal article" date="2015" name="BMC Genomics">
        <title>Genome mining reveals unlocked bioactive potential of marine Gram-negative bacteria.</title>
        <authorList>
            <person name="Machado H."/>
            <person name="Sonnenschein E.C."/>
            <person name="Melchiorsen J."/>
            <person name="Gram L."/>
        </authorList>
    </citation>
    <scope>NUCLEOTIDE SEQUENCE [LARGE SCALE GENOMIC DNA]</scope>
    <source>
        <strain evidence="7 8">S4054</strain>
    </source>
</reference>
<dbReference type="Proteomes" id="UP000033434">
    <property type="component" value="Unassembled WGS sequence"/>
</dbReference>
<evidence type="ECO:0000313" key="8">
    <source>
        <dbReference type="Proteomes" id="UP000033434"/>
    </source>
</evidence>
<dbReference type="GO" id="GO:0004352">
    <property type="term" value="F:glutamate dehydrogenase (NAD+) activity"/>
    <property type="evidence" value="ECO:0007669"/>
    <property type="project" value="InterPro"/>
</dbReference>
<dbReference type="InterPro" id="IPR046346">
    <property type="entry name" value="Aminoacid_DH-like_N_sf"/>
</dbReference>
<feature type="domain" description="NAD-glutamate dehydrogenase ACT3" evidence="6">
    <location>
        <begin position="550"/>
        <end position="628"/>
    </location>
</feature>
<dbReference type="Pfam" id="PF21077">
    <property type="entry name" value="GDH_ACT3"/>
    <property type="match status" value="1"/>
</dbReference>
<dbReference type="InterPro" id="IPR049059">
    <property type="entry name" value="NAD_Glu_DH_HM1"/>
</dbReference>
<organism evidence="7 8">
    <name type="scientific">Pseudoalteromonas luteoviolacea S4054</name>
    <dbReference type="NCBI Taxonomy" id="1129367"/>
    <lineage>
        <taxon>Bacteria</taxon>
        <taxon>Pseudomonadati</taxon>
        <taxon>Pseudomonadota</taxon>
        <taxon>Gammaproteobacteria</taxon>
        <taxon>Alteromonadales</taxon>
        <taxon>Pseudoalteromonadaceae</taxon>
        <taxon>Pseudoalteromonas</taxon>
    </lineage>
</organism>
<accession>A0A0F6AH59</accession>
<dbReference type="InterPro" id="IPR007780">
    <property type="entry name" value="NAD_Glu_DH_bac"/>
</dbReference>
<dbReference type="InterPro" id="IPR049062">
    <property type="entry name" value="NAD_Glu_DH_ACT2"/>
</dbReference>
<dbReference type="Pfam" id="PF21073">
    <property type="entry name" value="GDH_HM1"/>
    <property type="match status" value="1"/>
</dbReference>
<dbReference type="Pfam" id="PF05088">
    <property type="entry name" value="Bac_GDH_CD"/>
    <property type="match status" value="1"/>
</dbReference>
<evidence type="ECO:0000313" key="7">
    <source>
        <dbReference type="EMBL" id="KKE84729.1"/>
    </source>
</evidence>
<dbReference type="InterPro" id="IPR049064">
    <property type="entry name" value="NAD_Glu_DH_ACT3"/>
</dbReference>
<feature type="domain" description="NAD-glutamate dehydrogenase ACT2" evidence="5">
    <location>
        <begin position="405"/>
        <end position="494"/>
    </location>
</feature>
<evidence type="ECO:0000259" key="2">
    <source>
        <dbReference type="Pfam" id="PF05088"/>
    </source>
</evidence>
<dbReference type="InterPro" id="IPR049058">
    <property type="entry name" value="NAD_Glu_DH_HM2"/>
</dbReference>
<dbReference type="Pfam" id="PF21076">
    <property type="entry name" value="GDH_ACT2"/>
    <property type="match status" value="1"/>
</dbReference>
<dbReference type="InterPro" id="IPR048381">
    <property type="entry name" value="GDH_C"/>
</dbReference>
<feature type="domain" description="NAD-specific glutamate dehydrogenase C-terminal" evidence="3">
    <location>
        <begin position="1264"/>
        <end position="1600"/>
    </location>
</feature>
<dbReference type="InterPro" id="IPR024727">
    <property type="entry name" value="NAD_Glu_DH_N_ACT1"/>
</dbReference>
<dbReference type="GO" id="GO:0004069">
    <property type="term" value="F:L-aspartate:2-oxoglutarate aminotransferase activity"/>
    <property type="evidence" value="ECO:0007669"/>
    <property type="project" value="InterPro"/>
</dbReference>
<feature type="domain" description="NAD-glutamate dehydrogenase N-terminal ACT1" evidence="4">
    <location>
        <begin position="34"/>
        <end position="177"/>
    </location>
</feature>
<dbReference type="RefSeq" id="WP_046355019.1">
    <property type="nucleotide sequence ID" value="NZ_AUXW01000112.1"/>
</dbReference>
<protein>
    <submittedName>
        <fullName evidence="7">NAD-glutamate dehydrogenase</fullName>
    </submittedName>
</protein>
<comment type="caution">
    <text evidence="7">The sequence shown here is derived from an EMBL/GenBank/DDBJ whole genome shotgun (WGS) entry which is preliminary data.</text>
</comment>
<keyword evidence="1" id="KW-0560">Oxidoreductase</keyword>
<dbReference type="Pfam" id="PF21078">
    <property type="entry name" value="GDH_HM3"/>
    <property type="match status" value="1"/>
</dbReference>
<dbReference type="Pfam" id="PF21079">
    <property type="entry name" value="GDH_HM2"/>
    <property type="match status" value="1"/>
</dbReference>
<evidence type="ECO:0000259" key="5">
    <source>
        <dbReference type="Pfam" id="PF21076"/>
    </source>
</evidence>
<dbReference type="PATRIC" id="fig|1129367.4.peg.1234"/>
<dbReference type="SUPFAM" id="SSF53223">
    <property type="entry name" value="Aminoacid dehydrogenase-like, N-terminal domain"/>
    <property type="match status" value="1"/>
</dbReference>
<dbReference type="Gene3D" id="3.40.50.720">
    <property type="entry name" value="NAD(P)-binding Rossmann-like Domain"/>
    <property type="match status" value="1"/>
</dbReference>
<evidence type="ECO:0000256" key="1">
    <source>
        <dbReference type="ARBA" id="ARBA00023002"/>
    </source>
</evidence>
<name>A0A0F6AH59_9GAMM</name>
<feature type="domain" description="NAD-glutamate dehydrogenase catalytic" evidence="2">
    <location>
        <begin position="726"/>
        <end position="1218"/>
    </location>
</feature>
<dbReference type="Pfam" id="PF21075">
    <property type="entry name" value="GDH_ACT1"/>
    <property type="match status" value="1"/>
</dbReference>
<evidence type="ECO:0000259" key="4">
    <source>
        <dbReference type="Pfam" id="PF21075"/>
    </source>
</evidence>
<evidence type="ECO:0000259" key="6">
    <source>
        <dbReference type="Pfam" id="PF21077"/>
    </source>
</evidence>
<dbReference type="InterPro" id="IPR028971">
    <property type="entry name" value="NAD-GDH_cat"/>
</dbReference>
<proteinExistence type="predicted"/>
<evidence type="ECO:0000259" key="3">
    <source>
        <dbReference type="Pfam" id="PF21074"/>
    </source>
</evidence>
<sequence length="1610" mass="181300">MTQSEGPASVILDNVCKLIQKKVHADNVSLVETFAKALYSNMSKEDLAHRNDSDLYGAALSLWNSLEKNTSDEAVIRVFNPEVAKDGWQSSHTIVEIISDDMPFLVDSVRMALSRKNIASHLLLHCPLKINRDQEDKISAVSGLKTEQESSSTKTVFFIEIDRQTDESVIADFTQELESVLKDVSVAVEDWLLVRDKLVAVGEDIPNRKHNSSEQELSEAVEFLDWLARDNFTFMGYRQYDLVPVQGDYELKPVAGSSLGLMKNSSESSRLLSELPEVARLEARSKNLLILTKTNSQSRVHRPAHIDYVGIKRFDAEGNVIGEDRFIGLFSSSFYNNSASDVPVLKSKIARIMEQCDFAKGTHAYKAVLNILETYPRDELVQARESELLDVAMGVLQTQERDMCRLFVRRDVYGRFFSCMVYVPRERYNTALRRETQKLLGDAFGSNEKVEFTTFFSESTLARTHYIVRVADNNIKYNVKEIENNLVEAARTWEDKLQTALLAGEGEARGNDLNRKYATAFPRAYKDEVLPSAAVVDISKLEKLSDENKLEMLFYRPQEEANSQIVRLSLFHKDEPIHLSDVMPMLENFGLRVIGETPYAVKTSDGQVNWIMDFSMLLDSKGLADFDKVSARFRAALINVWNNRLENDGFNRLVLKAGSTGREASILRAYAKYMRQIGVTFSQSYIENTFEHYPHIANQLVELFEKKFCPQKKVAQKSLDKLVEKIYHELESVANLDDDRIIRLYVAMIDATLRTNFYQKEADGSNKSYVSFKIQPSAIPEMPLPLPAFEIFVYSPRIEGVHLRGGKVARGGLRWSDRREDFRTEVLGLVKAQQVKNTVIVPVGSKGGFVCKQLPNDREGFFREGQECYKIFIRGLLDITDNIIHGDIVPPVNVVRHDEDDPYLVVAADKGTATFSDIANGIADEYNFWLGDAFASGGSIGYDHKKMGITAKGAWESVKRHFREMDIDCQTTEFTAVAIGDMAGDVFGNGMLLSEHTRLVAAFNHMHIFIDPNPEAASSYKERARMFELPRSSWEDYDASLISQGGGIFSRAAKSITLTPEIKKMLGTKKASMTPNELIKALLMMPVDLLWNGGIGTYIKAKNESDADVGDRANDALRINGSELGAKIFGEGGNLGATQLGRIEFAAKGGRINTDFIDNVGGVACSDNEVNIKILLNGLVAEGDLTKKQRDELLYAMTDEVSELVLADCYRQTHTLSVTKSKGPATLKEKIRFIHALEKDGKLDRNIEFLPSDEELAERAAAGLDLTRPELSVLVSYSKMVLKETLVVDEITENPYYRQLLVNSFPVPLRDRFNAAMDEHPLRKEIIATKLANNIVNDMGLNFMIRMHEETGATEAEIALCYSIACATFQMSETWAEISSLDNKIPSAVQTEMLYQLRRTVRRVTRWFLRHRNKALSIEETIEFFAPTFADLSTNLTTYMVEEESARLAEKAAELTSEGVPQALADRIVSLSSLFSVMDLAEVANNAKRDISVVSNTYFKLGANMGLHWFLDQITAQPVANHWQALARASYREELDWQQRALSEVVLNSFEGDGEVDALINQWMDNQSSLLHRWQQMLAEFKTSQNHDFAKFSVALRELMLLSHNCDTSK</sequence>
<dbReference type="EMBL" id="AUXW01000112">
    <property type="protein sequence ID" value="KKE84729.1"/>
    <property type="molecule type" value="Genomic_DNA"/>
</dbReference>
<dbReference type="PANTHER" id="PTHR43403:SF1">
    <property type="entry name" value="NAD-SPECIFIC GLUTAMATE DEHYDROGENASE"/>
    <property type="match status" value="1"/>
</dbReference>
<dbReference type="InterPro" id="IPR036291">
    <property type="entry name" value="NAD(P)-bd_dom_sf"/>
</dbReference>
<dbReference type="PIRSF" id="PIRSF036761">
    <property type="entry name" value="GDH_Mll4104"/>
    <property type="match status" value="1"/>
</dbReference>